<proteinExistence type="predicted"/>
<accession>A0A5N6MJK6</accession>
<gene>
    <name evidence="2" type="ORF">E3N88_29501</name>
</gene>
<name>A0A5N6MJK6_9ASTR</name>
<sequence>MSTFTRIPILLHADGFTEWKWRFENHAKLSDAKIVRSFSVARAGNTKSTFLSQSSTESASTKSSASLDGNLAASSSSRSENGKALVVQEYGGYNWSDKLKSLSLEEPHALTADIARAATFKVHAFFSKACINKVGLYRVHNSELIEDMQDLKRPGYSLAKNEKLL</sequence>
<keyword evidence="3" id="KW-1185">Reference proteome</keyword>
<protein>
    <submittedName>
        <fullName evidence="2">Uncharacterized protein</fullName>
    </submittedName>
</protein>
<dbReference type="Proteomes" id="UP000326396">
    <property type="component" value="Linkage Group LG5"/>
</dbReference>
<reference evidence="2 3" key="1">
    <citation type="submission" date="2019-05" db="EMBL/GenBank/DDBJ databases">
        <title>Mikania micrantha, genome provides insights into the molecular mechanism of rapid growth.</title>
        <authorList>
            <person name="Liu B."/>
        </authorList>
    </citation>
    <scope>NUCLEOTIDE SEQUENCE [LARGE SCALE GENOMIC DNA]</scope>
    <source>
        <strain evidence="2">NLD-2019</strain>
        <tissue evidence="2">Leaf</tissue>
    </source>
</reference>
<evidence type="ECO:0000256" key="1">
    <source>
        <dbReference type="SAM" id="MobiDB-lite"/>
    </source>
</evidence>
<comment type="caution">
    <text evidence="2">The sequence shown here is derived from an EMBL/GenBank/DDBJ whole genome shotgun (WGS) entry which is preliminary data.</text>
</comment>
<evidence type="ECO:0000313" key="3">
    <source>
        <dbReference type="Proteomes" id="UP000326396"/>
    </source>
</evidence>
<dbReference type="AlphaFoldDB" id="A0A5N6MJK6"/>
<feature type="region of interest" description="Disordered" evidence="1">
    <location>
        <begin position="60"/>
        <end position="80"/>
    </location>
</feature>
<dbReference type="EMBL" id="SZYD01000015">
    <property type="protein sequence ID" value="KAD3640278.1"/>
    <property type="molecule type" value="Genomic_DNA"/>
</dbReference>
<evidence type="ECO:0000313" key="2">
    <source>
        <dbReference type="EMBL" id="KAD3640278.1"/>
    </source>
</evidence>
<organism evidence="2 3">
    <name type="scientific">Mikania micrantha</name>
    <name type="common">bitter vine</name>
    <dbReference type="NCBI Taxonomy" id="192012"/>
    <lineage>
        <taxon>Eukaryota</taxon>
        <taxon>Viridiplantae</taxon>
        <taxon>Streptophyta</taxon>
        <taxon>Embryophyta</taxon>
        <taxon>Tracheophyta</taxon>
        <taxon>Spermatophyta</taxon>
        <taxon>Magnoliopsida</taxon>
        <taxon>eudicotyledons</taxon>
        <taxon>Gunneridae</taxon>
        <taxon>Pentapetalae</taxon>
        <taxon>asterids</taxon>
        <taxon>campanulids</taxon>
        <taxon>Asterales</taxon>
        <taxon>Asteraceae</taxon>
        <taxon>Asteroideae</taxon>
        <taxon>Heliantheae alliance</taxon>
        <taxon>Eupatorieae</taxon>
        <taxon>Mikania</taxon>
    </lineage>
</organism>